<proteinExistence type="predicted"/>
<dbReference type="EMBL" id="OCNH01000002">
    <property type="protein sequence ID" value="SOD89198.1"/>
    <property type="molecule type" value="Genomic_DNA"/>
</dbReference>
<dbReference type="CDD" id="cd00038">
    <property type="entry name" value="CAP_ED"/>
    <property type="match status" value="1"/>
</dbReference>
<evidence type="ECO:0000313" key="3">
    <source>
        <dbReference type="Proteomes" id="UP000219452"/>
    </source>
</evidence>
<dbReference type="SMART" id="SM00100">
    <property type="entry name" value="cNMP"/>
    <property type="match status" value="1"/>
</dbReference>
<evidence type="ECO:0000259" key="1">
    <source>
        <dbReference type="PROSITE" id="PS50042"/>
    </source>
</evidence>
<name>A0A286G142_9BACT</name>
<dbReference type="PROSITE" id="PS50042">
    <property type="entry name" value="CNMP_BINDING_3"/>
    <property type="match status" value="1"/>
</dbReference>
<protein>
    <submittedName>
        <fullName evidence="2">cAMP-binding domain of CRP or a regulatory subunit of cAMP-dependent protein kinases</fullName>
    </submittedName>
</protein>
<dbReference type="OrthoDB" id="1933280at2"/>
<keyword evidence="3" id="KW-1185">Reference proteome</keyword>
<dbReference type="GO" id="GO:0005829">
    <property type="term" value="C:cytosol"/>
    <property type="evidence" value="ECO:0007669"/>
    <property type="project" value="TreeGrafter"/>
</dbReference>
<reference evidence="3" key="1">
    <citation type="submission" date="2017-09" db="EMBL/GenBank/DDBJ databases">
        <authorList>
            <person name="Varghese N."/>
            <person name="Submissions S."/>
        </authorList>
    </citation>
    <scope>NUCLEOTIDE SEQUENCE [LARGE SCALE GENOMIC DNA]</scope>
    <source>
        <strain evidence="3">DSM 29961</strain>
    </source>
</reference>
<dbReference type="InterPro" id="IPR000595">
    <property type="entry name" value="cNMP-bd_dom"/>
</dbReference>
<dbReference type="AlphaFoldDB" id="A0A286G142"/>
<dbReference type="InterPro" id="IPR018490">
    <property type="entry name" value="cNMP-bd_dom_sf"/>
</dbReference>
<dbReference type="InterPro" id="IPR014710">
    <property type="entry name" value="RmlC-like_jellyroll"/>
</dbReference>
<sequence length="189" mass="21964">MIDVLRNHITNRLGNDLDNLDKVLATFKHIKAKRNEQILRQGDPCKYVYFIAKGCLQVYVYDKDFNETTRDIVIEDNWCSELLSFSSGNPATENIRTVEPCELFAIDRPSFQTMMETSPQFDKVYKQILEASYANSVYRINAFVSLTALDRIKWLMEYRPMLLTRLSSKLIASYLGINKDVFSRLKAKL</sequence>
<dbReference type="Pfam" id="PF00027">
    <property type="entry name" value="cNMP_binding"/>
    <property type="match status" value="1"/>
</dbReference>
<dbReference type="PANTHER" id="PTHR24567">
    <property type="entry name" value="CRP FAMILY TRANSCRIPTIONAL REGULATORY PROTEIN"/>
    <property type="match status" value="1"/>
</dbReference>
<gene>
    <name evidence="2" type="ORF">SAMN06269250_2983</name>
</gene>
<dbReference type="SUPFAM" id="SSF51206">
    <property type="entry name" value="cAMP-binding domain-like"/>
    <property type="match status" value="1"/>
</dbReference>
<dbReference type="Proteomes" id="UP000219452">
    <property type="component" value="Unassembled WGS sequence"/>
</dbReference>
<accession>A0A286G142</accession>
<organism evidence="2 3">
    <name type="scientific">Spirosoma fluviale</name>
    <dbReference type="NCBI Taxonomy" id="1597977"/>
    <lineage>
        <taxon>Bacteria</taxon>
        <taxon>Pseudomonadati</taxon>
        <taxon>Bacteroidota</taxon>
        <taxon>Cytophagia</taxon>
        <taxon>Cytophagales</taxon>
        <taxon>Cytophagaceae</taxon>
        <taxon>Spirosoma</taxon>
    </lineage>
</organism>
<feature type="domain" description="Cyclic nucleotide-binding" evidence="1">
    <location>
        <begin position="4"/>
        <end position="115"/>
    </location>
</feature>
<dbReference type="GO" id="GO:0003700">
    <property type="term" value="F:DNA-binding transcription factor activity"/>
    <property type="evidence" value="ECO:0007669"/>
    <property type="project" value="TreeGrafter"/>
</dbReference>
<dbReference type="GO" id="GO:0016301">
    <property type="term" value="F:kinase activity"/>
    <property type="evidence" value="ECO:0007669"/>
    <property type="project" value="UniProtKB-KW"/>
</dbReference>
<keyword evidence="2" id="KW-0808">Transferase</keyword>
<dbReference type="PANTHER" id="PTHR24567:SF26">
    <property type="entry name" value="REGULATORY PROTEIN YEIL"/>
    <property type="match status" value="1"/>
</dbReference>
<evidence type="ECO:0000313" key="2">
    <source>
        <dbReference type="EMBL" id="SOD89198.1"/>
    </source>
</evidence>
<dbReference type="InterPro" id="IPR050397">
    <property type="entry name" value="Env_Response_Regulators"/>
</dbReference>
<dbReference type="Gene3D" id="2.60.120.10">
    <property type="entry name" value="Jelly Rolls"/>
    <property type="match status" value="1"/>
</dbReference>
<keyword evidence="2" id="KW-0418">Kinase</keyword>